<dbReference type="Pfam" id="PF00018">
    <property type="entry name" value="SH3_1"/>
    <property type="match status" value="3"/>
</dbReference>
<dbReference type="InterPro" id="IPR036028">
    <property type="entry name" value="SH3-like_dom_sf"/>
</dbReference>
<dbReference type="Gene3D" id="2.30.30.40">
    <property type="entry name" value="SH3 Domains"/>
    <property type="match status" value="3"/>
</dbReference>
<proteinExistence type="predicted"/>
<feature type="domain" description="SH2" evidence="6">
    <location>
        <begin position="445"/>
        <end position="520"/>
    </location>
</feature>
<dbReference type="SMART" id="SM00252">
    <property type="entry name" value="SH2"/>
    <property type="match status" value="1"/>
</dbReference>
<dbReference type="GO" id="GO:0005737">
    <property type="term" value="C:cytoplasm"/>
    <property type="evidence" value="ECO:0007669"/>
    <property type="project" value="TreeGrafter"/>
</dbReference>
<evidence type="ECO:0000256" key="1">
    <source>
        <dbReference type="ARBA" id="ARBA00022443"/>
    </source>
</evidence>
<dbReference type="GO" id="GO:0048013">
    <property type="term" value="P:ephrin receptor signaling pathway"/>
    <property type="evidence" value="ECO:0007669"/>
    <property type="project" value="TreeGrafter"/>
</dbReference>
<sequence>MTMDRKTKEDLVAKFDYYATESHELTILKGEHLKLLDDSLQWWQVVNCHGEVGYVPSNYVRPAKQTLLENLRNTLMWRKAPNEKPTVNYTSVLPRWCENTVASRQLSMPVISPHKSFVSQGTSQIEGIVRDEWNSKKTEKNDGRLRYLANTERPELAVDGSSALSLGQGLGHETHVKKNQVKHTYNEGSSTPVPGTHSKQTNNSDHHELCESEDKKTGNLYCRVFQPYEAQLADELSIRPGDRIHVYKKSADGWWFGALMDRGCRTVTGWFPSNLVHCESPGNRVRSTELPIPAIISSSTASHEFDNKPGTYSSIPKTMNTRNYPPYQEAIALYPYERNHVEELSFQAHEVLEVITRPSNEADWWRCRNARGESGWVPRNYLVLMPASKNKEVLCDITDLVSKSCGRNDSRDTCRSPTYNVESELLRMVCAKRSKMASVFLAKPWFWGNLSRAECERMLGLFSVPGEFVVRDSESDQGNLTITMNTGKRNRNFKVFVRDNGYRIGYRVFNTMDDLIYYYQSHVIFTDGSQRFCLTQAFVYPGAPELELERSDYTLNLRQYDATHPGYVESEKVNTLATGTLPHRN</sequence>
<evidence type="ECO:0000313" key="8">
    <source>
        <dbReference type="EMBL" id="KAA0198947.1"/>
    </source>
</evidence>
<dbReference type="GO" id="GO:0030971">
    <property type="term" value="F:receptor tyrosine kinase binding"/>
    <property type="evidence" value="ECO:0007669"/>
    <property type="project" value="TreeGrafter"/>
</dbReference>
<evidence type="ECO:0000313" key="9">
    <source>
        <dbReference type="Proteomes" id="UP000728185"/>
    </source>
</evidence>
<dbReference type="InterPro" id="IPR001452">
    <property type="entry name" value="SH3_domain"/>
</dbReference>
<evidence type="ECO:0000256" key="3">
    <source>
        <dbReference type="PROSITE-ProRule" id="PRU00191"/>
    </source>
</evidence>
<dbReference type="PROSITE" id="PS50002">
    <property type="entry name" value="SH3"/>
    <property type="match status" value="3"/>
</dbReference>
<gene>
    <name evidence="8" type="ORF">FBUS_01729</name>
</gene>
<dbReference type="PANTHER" id="PTHR19969">
    <property type="entry name" value="SH2-SH3 ADAPTOR PROTEIN-RELATED"/>
    <property type="match status" value="1"/>
</dbReference>
<dbReference type="PANTHER" id="PTHR19969:SF14">
    <property type="entry name" value="DREADLOCKS, ISOFORM B"/>
    <property type="match status" value="1"/>
</dbReference>
<keyword evidence="2 3" id="KW-0727">SH2 domain</keyword>
<dbReference type="InterPro" id="IPR036860">
    <property type="entry name" value="SH2_dom_sf"/>
</dbReference>
<dbReference type="SUPFAM" id="SSF55550">
    <property type="entry name" value="SH2 domain"/>
    <property type="match status" value="1"/>
</dbReference>
<feature type="compositionally biased region" description="Polar residues" evidence="5">
    <location>
        <begin position="184"/>
        <end position="203"/>
    </location>
</feature>
<feature type="domain" description="SH3" evidence="7">
    <location>
        <begin position="217"/>
        <end position="281"/>
    </location>
</feature>
<dbReference type="EMBL" id="LUCM01001415">
    <property type="protein sequence ID" value="KAA0198947.1"/>
    <property type="molecule type" value="Genomic_DNA"/>
</dbReference>
<dbReference type="Gene3D" id="3.30.505.10">
    <property type="entry name" value="SH2 domain"/>
    <property type="match status" value="1"/>
</dbReference>
<feature type="domain" description="SH3" evidence="7">
    <location>
        <begin position="6"/>
        <end position="65"/>
    </location>
</feature>
<feature type="region of interest" description="Disordered" evidence="5">
    <location>
        <begin position="184"/>
        <end position="212"/>
    </location>
</feature>
<name>A0A8E0S7V3_9TREM</name>
<dbReference type="Pfam" id="PF00017">
    <property type="entry name" value="SH2"/>
    <property type="match status" value="1"/>
</dbReference>
<dbReference type="PRINTS" id="PR00452">
    <property type="entry name" value="SH3DOMAIN"/>
</dbReference>
<dbReference type="GO" id="GO:0016477">
    <property type="term" value="P:cell migration"/>
    <property type="evidence" value="ECO:0007669"/>
    <property type="project" value="TreeGrafter"/>
</dbReference>
<dbReference type="SMART" id="SM00326">
    <property type="entry name" value="SH3"/>
    <property type="match status" value="3"/>
</dbReference>
<evidence type="ECO:0000259" key="6">
    <source>
        <dbReference type="PROSITE" id="PS50001"/>
    </source>
</evidence>
<evidence type="ECO:0000256" key="2">
    <source>
        <dbReference type="ARBA" id="ARBA00022999"/>
    </source>
</evidence>
<dbReference type="Proteomes" id="UP000728185">
    <property type="component" value="Unassembled WGS sequence"/>
</dbReference>
<dbReference type="PROSITE" id="PS50001">
    <property type="entry name" value="SH2"/>
    <property type="match status" value="1"/>
</dbReference>
<evidence type="ECO:0000256" key="5">
    <source>
        <dbReference type="SAM" id="MobiDB-lite"/>
    </source>
</evidence>
<dbReference type="InterPro" id="IPR000980">
    <property type="entry name" value="SH2"/>
</dbReference>
<dbReference type="AlphaFoldDB" id="A0A8E0S7V3"/>
<dbReference type="OrthoDB" id="26539at2759"/>
<evidence type="ECO:0000256" key="4">
    <source>
        <dbReference type="PROSITE-ProRule" id="PRU00192"/>
    </source>
</evidence>
<keyword evidence="9" id="KW-1185">Reference proteome</keyword>
<dbReference type="SUPFAM" id="SSF50044">
    <property type="entry name" value="SH3-domain"/>
    <property type="match status" value="3"/>
</dbReference>
<dbReference type="PRINTS" id="PR00401">
    <property type="entry name" value="SH2DOMAIN"/>
</dbReference>
<reference evidence="8" key="1">
    <citation type="submission" date="2019-05" db="EMBL/GenBank/DDBJ databases">
        <title>Annotation for the trematode Fasciolopsis buski.</title>
        <authorList>
            <person name="Choi Y.-J."/>
        </authorList>
    </citation>
    <scope>NUCLEOTIDE SEQUENCE</scope>
    <source>
        <strain evidence="8">HT</strain>
        <tissue evidence="8">Whole worm</tissue>
    </source>
</reference>
<comment type="caution">
    <text evidence="8">The sequence shown here is derived from an EMBL/GenBank/DDBJ whole genome shotgun (WGS) entry which is preliminary data.</text>
</comment>
<keyword evidence="1 4" id="KW-0728">SH3 domain</keyword>
<feature type="domain" description="SH3" evidence="7">
    <location>
        <begin position="325"/>
        <end position="387"/>
    </location>
</feature>
<accession>A0A8E0S7V3</accession>
<dbReference type="GO" id="GO:0035591">
    <property type="term" value="F:signaling adaptor activity"/>
    <property type="evidence" value="ECO:0007669"/>
    <property type="project" value="TreeGrafter"/>
</dbReference>
<protein>
    <submittedName>
        <fullName evidence="8">Uncharacterized protein</fullName>
    </submittedName>
</protein>
<organism evidence="8 9">
    <name type="scientific">Fasciolopsis buskii</name>
    <dbReference type="NCBI Taxonomy" id="27845"/>
    <lineage>
        <taxon>Eukaryota</taxon>
        <taxon>Metazoa</taxon>
        <taxon>Spiralia</taxon>
        <taxon>Lophotrochozoa</taxon>
        <taxon>Platyhelminthes</taxon>
        <taxon>Trematoda</taxon>
        <taxon>Digenea</taxon>
        <taxon>Plagiorchiida</taxon>
        <taxon>Echinostomata</taxon>
        <taxon>Echinostomatoidea</taxon>
        <taxon>Fasciolidae</taxon>
        <taxon>Fasciolopsis</taxon>
    </lineage>
</organism>
<evidence type="ECO:0000259" key="7">
    <source>
        <dbReference type="PROSITE" id="PS50002"/>
    </source>
</evidence>
<dbReference type="InterPro" id="IPR051184">
    <property type="entry name" value="Tyrosine-phos_adapter"/>
</dbReference>